<gene>
    <name evidence="3" type="ORF">K7J14_00395</name>
</gene>
<feature type="domain" description="DUF4469" evidence="1">
    <location>
        <begin position="144"/>
        <end position="221"/>
    </location>
</feature>
<dbReference type="AlphaFoldDB" id="A0AAE3EEV3"/>
<dbReference type="Gene3D" id="2.70.50.70">
    <property type="match status" value="1"/>
</dbReference>
<accession>A0AAE3EEV3</accession>
<dbReference type="Pfam" id="PF14848">
    <property type="entry name" value="HU-DNA_bdg"/>
    <property type="match status" value="1"/>
</dbReference>
<comment type="caution">
    <text evidence="3">The sequence shown here is derived from an EMBL/GenBank/DDBJ whole genome shotgun (WGS) entry which is preliminary data.</text>
</comment>
<reference evidence="3" key="1">
    <citation type="submission" date="2021-08" db="EMBL/GenBank/DDBJ databases">
        <title>Comparative analyses of Brucepasteria parasyntrophica and Teretinema zuelzerae.</title>
        <authorList>
            <person name="Song Y."/>
            <person name="Brune A."/>
        </authorList>
    </citation>
    <scope>NUCLEOTIDE SEQUENCE</scope>
    <source>
        <strain evidence="3">DSM 1903</strain>
    </source>
</reference>
<sequence>MLQIASVTNYLKTCLQPYLVRSANSDIVEVDELVDIMAAGRTTLSKPDIIGCLHLLQEELIKLVSDGKHVKTPVGSFYLSASGRLETKAQAFTPGIGDLDHEITLHFRTNKTVEAKMKSQARWERVETFDVTTAVIDSLSVVAREPGESAHAGDTLRVVGRRLKFDSADPECGLFIENESSSLRCPVYPDIAPSKLIAVLPADLPSGTWKVVAVTKPNGKKSKSGYYEKTIEVA</sequence>
<dbReference type="Pfam" id="PF14734">
    <property type="entry name" value="DUF4469"/>
    <property type="match status" value="1"/>
</dbReference>
<evidence type="ECO:0000259" key="2">
    <source>
        <dbReference type="Pfam" id="PF14848"/>
    </source>
</evidence>
<name>A0AAE3EEV3_9SPIR</name>
<feature type="domain" description="Bvu-2165-like IHF-HU-like DNA-binding" evidence="2">
    <location>
        <begin position="16"/>
        <end position="117"/>
    </location>
</feature>
<dbReference type="RefSeq" id="WP_230752069.1">
    <property type="nucleotide sequence ID" value="NZ_JAINWA010000001.1"/>
</dbReference>
<protein>
    <submittedName>
        <fullName evidence="3">DUF4469 domain-containing protein</fullName>
    </submittedName>
</protein>
<evidence type="ECO:0000313" key="3">
    <source>
        <dbReference type="EMBL" id="MCD1653169.1"/>
    </source>
</evidence>
<organism evidence="3 4">
    <name type="scientific">Teretinema zuelzerae</name>
    <dbReference type="NCBI Taxonomy" id="156"/>
    <lineage>
        <taxon>Bacteria</taxon>
        <taxon>Pseudomonadati</taxon>
        <taxon>Spirochaetota</taxon>
        <taxon>Spirochaetia</taxon>
        <taxon>Spirochaetales</taxon>
        <taxon>Treponemataceae</taxon>
        <taxon>Teretinema</taxon>
    </lineage>
</organism>
<keyword evidence="4" id="KW-1185">Reference proteome</keyword>
<dbReference type="InterPro" id="IPR049893">
    <property type="entry name" value="Bvu_2165-like_IHF-HU-DNA_bdg"/>
</dbReference>
<proteinExistence type="predicted"/>
<evidence type="ECO:0000313" key="4">
    <source>
        <dbReference type="Proteomes" id="UP001198163"/>
    </source>
</evidence>
<dbReference type="Proteomes" id="UP001198163">
    <property type="component" value="Unassembled WGS sequence"/>
</dbReference>
<dbReference type="InterPro" id="IPR027824">
    <property type="entry name" value="DUF4469"/>
</dbReference>
<evidence type="ECO:0000259" key="1">
    <source>
        <dbReference type="Pfam" id="PF14734"/>
    </source>
</evidence>
<dbReference type="EMBL" id="JAINWA010000001">
    <property type="protein sequence ID" value="MCD1653169.1"/>
    <property type="molecule type" value="Genomic_DNA"/>
</dbReference>